<protein>
    <submittedName>
        <fullName evidence="2">TRAP transporter, 4TM/12TM fusion protein</fullName>
    </submittedName>
</protein>
<evidence type="ECO:0000313" key="2">
    <source>
        <dbReference type="EMBL" id="ELY82410.1"/>
    </source>
</evidence>
<proteinExistence type="predicted"/>
<feature type="non-terminal residue" evidence="2">
    <location>
        <position position="1"/>
    </location>
</feature>
<evidence type="ECO:0000256" key="1">
    <source>
        <dbReference type="SAM" id="Phobius"/>
    </source>
</evidence>
<comment type="caution">
    <text evidence="2">The sequence shown here is derived from an EMBL/GenBank/DDBJ whole genome shotgun (WGS) entry which is preliminary data.</text>
</comment>
<keyword evidence="1" id="KW-0812">Transmembrane</keyword>
<dbReference type="EMBL" id="AOII01000020">
    <property type="protein sequence ID" value="ELY82410.1"/>
    <property type="molecule type" value="Genomic_DNA"/>
</dbReference>
<keyword evidence="1" id="KW-0472">Membrane</keyword>
<feature type="transmembrane region" description="Helical" evidence="1">
    <location>
        <begin position="95"/>
        <end position="127"/>
    </location>
</feature>
<gene>
    <name evidence="2" type="ORF">C487_01791</name>
</gene>
<dbReference type="eggNOG" id="arCOG01906">
    <property type="taxonomic scope" value="Archaea"/>
</dbReference>
<sequence>TAVEFYGFLIEFPDFEPTVLLRFLGVNTYDSCKQALRLGAPGFVIPYAFIANESLIYWSWETLVAFPVVLAGTVGLIVATIGFDGARELSAPARGLYIAATFCAMFGSIVHVAVQIAAAVVIVGVLAHARYVVGYDLPTDPEAESRPDASTLD</sequence>
<reference evidence="2 3" key="1">
    <citation type="journal article" date="2014" name="PLoS Genet.">
        <title>Phylogenetically driven sequencing of extremely halophilic archaea reveals strategies for static and dynamic osmo-response.</title>
        <authorList>
            <person name="Becker E.A."/>
            <person name="Seitzer P.M."/>
            <person name="Tritt A."/>
            <person name="Larsen D."/>
            <person name="Krusor M."/>
            <person name="Yao A.I."/>
            <person name="Wu D."/>
            <person name="Madern D."/>
            <person name="Eisen J.A."/>
            <person name="Darling A.E."/>
            <person name="Facciotti M.T."/>
        </authorList>
    </citation>
    <scope>NUCLEOTIDE SEQUENCE [LARGE SCALE GENOMIC DNA]</scope>
    <source>
        <strain evidence="2 3">DSM 3751</strain>
    </source>
</reference>
<name>L9Z7C8_9EURY</name>
<feature type="transmembrane region" description="Helical" evidence="1">
    <location>
        <begin position="63"/>
        <end position="83"/>
    </location>
</feature>
<dbReference type="PATRIC" id="fig|1227495.3.peg.348"/>
<organism evidence="2 3">
    <name type="scientific">Natrinema pallidum DSM 3751</name>
    <dbReference type="NCBI Taxonomy" id="1227495"/>
    <lineage>
        <taxon>Archaea</taxon>
        <taxon>Methanobacteriati</taxon>
        <taxon>Methanobacteriota</taxon>
        <taxon>Stenosarchaea group</taxon>
        <taxon>Halobacteria</taxon>
        <taxon>Halobacteriales</taxon>
        <taxon>Natrialbaceae</taxon>
        <taxon>Natrinema</taxon>
    </lineage>
</organism>
<dbReference type="Proteomes" id="UP000011618">
    <property type="component" value="Unassembled WGS sequence"/>
</dbReference>
<evidence type="ECO:0000313" key="3">
    <source>
        <dbReference type="Proteomes" id="UP000011618"/>
    </source>
</evidence>
<keyword evidence="1" id="KW-1133">Transmembrane helix</keyword>
<dbReference type="AlphaFoldDB" id="L9Z7C8"/>
<accession>L9Z7C8</accession>